<dbReference type="InterPro" id="IPR038237">
    <property type="entry name" value="Ribosomal_eS4_central_sf"/>
</dbReference>
<dbReference type="Pfam" id="PF00900">
    <property type="entry name" value="Ribosomal_S4e"/>
    <property type="match status" value="1"/>
</dbReference>
<organism evidence="10 11">
    <name type="scientific">Fermentimicrarchaeum limneticum</name>
    <dbReference type="NCBI Taxonomy" id="2795018"/>
    <lineage>
        <taxon>Archaea</taxon>
        <taxon>Candidatus Micrarchaeota</taxon>
        <taxon>Candidatus Fermentimicrarchaeales</taxon>
        <taxon>Candidatus Fermentimicrarchaeaceae</taxon>
        <taxon>Candidatus Fermentimicrarchaeum</taxon>
    </lineage>
</organism>
<dbReference type="InterPro" id="IPR013845">
    <property type="entry name" value="Ribosomal_eS4_central_region"/>
</dbReference>
<keyword evidence="2" id="KW-0699">rRNA-binding</keyword>
<keyword evidence="4 7" id="KW-0689">Ribosomal protein</keyword>
<dbReference type="EMBL" id="CP058998">
    <property type="protein sequence ID" value="QLJ53004.1"/>
    <property type="molecule type" value="Genomic_DNA"/>
</dbReference>
<dbReference type="InterPro" id="IPR013843">
    <property type="entry name" value="Ribosomal_eS4_N"/>
</dbReference>
<feature type="domain" description="Small ribosomal subunit protein eS4 N-terminal" evidence="9">
    <location>
        <begin position="4"/>
        <end position="39"/>
    </location>
</feature>
<feature type="domain" description="Small ribosomal subunit protein eS4 central region" evidence="8">
    <location>
        <begin position="98"/>
        <end position="169"/>
    </location>
</feature>
<comment type="similarity">
    <text evidence="1 7">Belongs to the eukaryotic ribosomal protein eS4 family.</text>
</comment>
<evidence type="ECO:0000256" key="6">
    <source>
        <dbReference type="ARBA" id="ARBA00035272"/>
    </source>
</evidence>
<dbReference type="InterPro" id="IPR000876">
    <property type="entry name" value="Ribosomal_eS4"/>
</dbReference>
<evidence type="ECO:0000259" key="8">
    <source>
        <dbReference type="Pfam" id="PF00900"/>
    </source>
</evidence>
<dbReference type="AlphaFoldDB" id="A0A7D6BV64"/>
<dbReference type="InterPro" id="IPR014722">
    <property type="entry name" value="Rib_uL2_dom2"/>
</dbReference>
<dbReference type="GO" id="GO:0006412">
    <property type="term" value="P:translation"/>
    <property type="evidence" value="ECO:0007669"/>
    <property type="project" value="UniProtKB-UniRule"/>
</dbReference>
<name>A0A7D6BV64_FERL1</name>
<dbReference type="GO" id="GO:0019843">
    <property type="term" value="F:rRNA binding"/>
    <property type="evidence" value="ECO:0007669"/>
    <property type="project" value="UniProtKB-KW"/>
</dbReference>
<dbReference type="KEGG" id="flt:Sv326_0829"/>
<dbReference type="Gene3D" id="2.30.30.30">
    <property type="match status" value="1"/>
</dbReference>
<accession>A0A7D6BV64</accession>
<evidence type="ECO:0000256" key="1">
    <source>
        <dbReference type="ARBA" id="ARBA00007500"/>
    </source>
</evidence>
<keyword evidence="3 7" id="KW-0694">RNA-binding</keyword>
<dbReference type="NCBIfam" id="NF003312">
    <property type="entry name" value="PRK04313.1"/>
    <property type="match status" value="1"/>
</dbReference>
<dbReference type="GO" id="GO:0003735">
    <property type="term" value="F:structural constituent of ribosome"/>
    <property type="evidence" value="ECO:0007669"/>
    <property type="project" value="InterPro"/>
</dbReference>
<proteinExistence type="inferred from homology"/>
<evidence type="ECO:0000256" key="4">
    <source>
        <dbReference type="ARBA" id="ARBA00022980"/>
    </source>
</evidence>
<reference evidence="11" key="1">
    <citation type="submission" date="2020-07" db="EMBL/GenBank/DDBJ databases">
        <title>Metabolic diversity and evolutionary history of the archaeal phylum ###Micrarchaeota### uncovered from a freshwater lake metagenome.</title>
        <authorList>
            <person name="Kadnikov V.V."/>
            <person name="Savvichev A.S."/>
            <person name="Mardanov A.V."/>
            <person name="Beletsky A.V."/>
            <person name="Chupakov A.V."/>
            <person name="Kokryatskaya N.M."/>
            <person name="Pimenov N.V."/>
            <person name="Ravin N.V."/>
        </authorList>
    </citation>
    <scope>NUCLEOTIDE SEQUENCE [LARGE SCALE GENOMIC DNA]</scope>
</reference>
<dbReference type="SUPFAM" id="SSF55174">
    <property type="entry name" value="Alpha-L RNA-binding motif"/>
    <property type="match status" value="1"/>
</dbReference>
<dbReference type="InterPro" id="IPR036986">
    <property type="entry name" value="S4_RNA-bd_sf"/>
</dbReference>
<protein>
    <recommendedName>
        <fullName evidence="6 7">Small ribosomal subunit protein eS4</fullName>
    </recommendedName>
</protein>
<dbReference type="HAMAP" id="MF_00485">
    <property type="entry name" value="Ribosomal_eS4"/>
    <property type="match status" value="1"/>
</dbReference>
<dbReference type="Proteomes" id="UP000510821">
    <property type="component" value="Chromosome"/>
</dbReference>
<dbReference type="CDD" id="cd00165">
    <property type="entry name" value="S4"/>
    <property type="match status" value="1"/>
</dbReference>
<gene>
    <name evidence="7" type="primary">rps4e</name>
    <name evidence="10" type="ORF">Sv326_0829</name>
</gene>
<dbReference type="Gene3D" id="2.40.50.740">
    <property type="match status" value="1"/>
</dbReference>
<evidence type="ECO:0000256" key="5">
    <source>
        <dbReference type="ARBA" id="ARBA00023274"/>
    </source>
</evidence>
<dbReference type="Pfam" id="PF08071">
    <property type="entry name" value="RS4NT"/>
    <property type="match status" value="1"/>
</dbReference>
<dbReference type="PROSITE" id="PS50889">
    <property type="entry name" value="S4"/>
    <property type="match status" value="1"/>
</dbReference>
<dbReference type="PANTHER" id="PTHR11581:SF0">
    <property type="entry name" value="SMALL RIBOSOMAL SUBUNIT PROTEIN ES4"/>
    <property type="match status" value="1"/>
</dbReference>
<sequence length="236" mass="26190">MAKKGGSSHLKRIASPKYIPVARKGKKWLTKPSAGPHGLERSIALGVVLRDELHVADSLREVKKILTDGSVLVDGRFVREKKFPIGLMDIVSIPKLKKSYWVGVDTKGRFRMIEVDAEKAKSKLCRVEGKRSIRGGKFQISLHDGRTMVGGKEFTIGDTVRITVPEQKVLSVIKLEANTNCLITSGRHAGEVAIIDELYHKKGARRAEAKLHSDSESFITVRDYLFVVGDDAQVFK</sequence>
<dbReference type="GO" id="GO:0022627">
    <property type="term" value="C:cytosolic small ribosomal subunit"/>
    <property type="evidence" value="ECO:0007669"/>
    <property type="project" value="TreeGrafter"/>
</dbReference>
<evidence type="ECO:0000259" key="9">
    <source>
        <dbReference type="Pfam" id="PF08071"/>
    </source>
</evidence>
<dbReference type="FunFam" id="3.10.290.10:FF:000002">
    <property type="entry name" value="40S ribosomal protein S4"/>
    <property type="match status" value="1"/>
</dbReference>
<evidence type="ECO:0000256" key="2">
    <source>
        <dbReference type="ARBA" id="ARBA00022730"/>
    </source>
</evidence>
<dbReference type="PANTHER" id="PTHR11581">
    <property type="entry name" value="30S/40S RIBOSOMAL PROTEIN S4"/>
    <property type="match status" value="1"/>
</dbReference>
<evidence type="ECO:0000313" key="11">
    <source>
        <dbReference type="Proteomes" id="UP000510821"/>
    </source>
</evidence>
<evidence type="ECO:0000313" key="10">
    <source>
        <dbReference type="EMBL" id="QLJ53004.1"/>
    </source>
</evidence>
<evidence type="ECO:0000256" key="3">
    <source>
        <dbReference type="ARBA" id="ARBA00022884"/>
    </source>
</evidence>
<dbReference type="Gene3D" id="3.10.290.10">
    <property type="entry name" value="RNA-binding S4 domain"/>
    <property type="match status" value="1"/>
</dbReference>
<dbReference type="PIRSF" id="PIRSF002116">
    <property type="entry name" value="Ribosomal_S4"/>
    <property type="match status" value="1"/>
</dbReference>
<evidence type="ECO:0000256" key="7">
    <source>
        <dbReference type="HAMAP-Rule" id="MF_00485"/>
    </source>
</evidence>
<keyword evidence="5 7" id="KW-0687">Ribonucleoprotein</keyword>